<dbReference type="SUPFAM" id="SSF161098">
    <property type="entry name" value="MetI-like"/>
    <property type="match status" value="1"/>
</dbReference>
<feature type="domain" description="ABC transmembrane type-1" evidence="7">
    <location>
        <begin position="82"/>
        <end position="288"/>
    </location>
</feature>
<evidence type="ECO:0000256" key="1">
    <source>
        <dbReference type="ARBA" id="ARBA00004141"/>
    </source>
</evidence>
<keyword evidence="2 6" id="KW-0813">Transport</keyword>
<dbReference type="PANTHER" id="PTHR43839">
    <property type="entry name" value="OPPC IN A BINDING PROTEIN-DEPENDENT TRANSPORT SYSTEM"/>
    <property type="match status" value="1"/>
</dbReference>
<feature type="transmembrane region" description="Helical" evidence="6">
    <location>
        <begin position="5"/>
        <end position="26"/>
    </location>
</feature>
<keyword evidence="4 6" id="KW-1133">Transmembrane helix</keyword>
<keyword evidence="5 6" id="KW-0472">Membrane</keyword>
<evidence type="ECO:0000259" key="7">
    <source>
        <dbReference type="PROSITE" id="PS50928"/>
    </source>
</evidence>
<dbReference type="GO" id="GO:0005886">
    <property type="term" value="C:plasma membrane"/>
    <property type="evidence" value="ECO:0007669"/>
    <property type="project" value="UniProtKB-SubCell"/>
</dbReference>
<feature type="transmembrane region" description="Helical" evidence="6">
    <location>
        <begin position="146"/>
        <end position="169"/>
    </location>
</feature>
<dbReference type="GO" id="GO:0055085">
    <property type="term" value="P:transmembrane transport"/>
    <property type="evidence" value="ECO:0007669"/>
    <property type="project" value="InterPro"/>
</dbReference>
<evidence type="ECO:0000256" key="4">
    <source>
        <dbReference type="ARBA" id="ARBA00022989"/>
    </source>
</evidence>
<sequence>MNKTLLAGLIVTGMMVVIALFGPLFAPYSLDDQIKIEYIVGEDGEGTVIAPPVAPGADYPLGTDKNGYDLLTKLLYGAKYTIFLAIGIAVARVIIGGLIGLMLGYYGKQGTDKKGNSFWGMLNGIPIFLIVWLIMIGISINPNASPFMMSLLLAIVLLVIGIPSVASTVKEKTAVIREKQFVQASESLGAGGWKIIRSHLLPHLKESFLILMVQEVILILTLFGQLAIFHIFVGGTTMYPDPTEYYSRTNEWGGLIGQNRMNFYVNQWIFYVPLAAYVVLILGFHLVAKGLEKRYGKMFSKFSHL</sequence>
<dbReference type="PANTHER" id="PTHR43839:SF3">
    <property type="entry name" value="OLIGOPEPTIDE ABC TRANSPORTER, PERMEASE PROTEIN"/>
    <property type="match status" value="1"/>
</dbReference>
<protein>
    <submittedName>
        <fullName evidence="8">ABC transporter permease</fullName>
    </submittedName>
</protein>
<dbReference type="Pfam" id="PF12911">
    <property type="entry name" value="OppC_N"/>
    <property type="match status" value="1"/>
</dbReference>
<dbReference type="AlphaFoldDB" id="A0A3A6PFQ4"/>
<dbReference type="PROSITE" id="PS50928">
    <property type="entry name" value="ABC_TM1"/>
    <property type="match status" value="1"/>
</dbReference>
<gene>
    <name evidence="8" type="ORF">D3P09_00870</name>
</gene>
<evidence type="ECO:0000256" key="5">
    <source>
        <dbReference type="ARBA" id="ARBA00023136"/>
    </source>
</evidence>
<comment type="subcellular location">
    <subcellularLocation>
        <location evidence="6">Cell membrane</location>
        <topology evidence="6">Multi-pass membrane protein</topology>
    </subcellularLocation>
    <subcellularLocation>
        <location evidence="1">Membrane</location>
        <topology evidence="1">Multi-pass membrane protein</topology>
    </subcellularLocation>
</comment>
<dbReference type="Gene3D" id="1.10.3720.10">
    <property type="entry name" value="MetI-like"/>
    <property type="match status" value="1"/>
</dbReference>
<reference evidence="8 9" key="1">
    <citation type="submission" date="2018-09" db="EMBL/GenBank/DDBJ databases">
        <title>Paenibacillus aracenensis nov. sp. isolated from a cave in southern Spain.</title>
        <authorList>
            <person name="Jurado V."/>
            <person name="Gutierrez-Patricio S."/>
            <person name="Gonzalez-Pimentel J.L."/>
            <person name="Miller A.Z."/>
            <person name="Laiz L."/>
            <person name="Saiz-Jimenez C."/>
        </authorList>
    </citation>
    <scope>NUCLEOTIDE SEQUENCE [LARGE SCALE GENOMIC DNA]</scope>
    <source>
        <strain evidence="8 9">JCM 19203</strain>
    </source>
</reference>
<dbReference type="CDD" id="cd06261">
    <property type="entry name" value="TM_PBP2"/>
    <property type="match status" value="1"/>
</dbReference>
<feature type="transmembrane region" description="Helical" evidence="6">
    <location>
        <begin position="268"/>
        <end position="288"/>
    </location>
</feature>
<evidence type="ECO:0000313" key="8">
    <source>
        <dbReference type="EMBL" id="RJX40602.1"/>
    </source>
</evidence>
<dbReference type="InterPro" id="IPR000515">
    <property type="entry name" value="MetI-like"/>
</dbReference>
<proteinExistence type="inferred from homology"/>
<dbReference type="Pfam" id="PF00528">
    <property type="entry name" value="BPD_transp_1"/>
    <property type="match status" value="1"/>
</dbReference>
<comment type="caution">
    <text evidence="8">The sequence shown here is derived from an EMBL/GenBank/DDBJ whole genome shotgun (WGS) entry which is preliminary data.</text>
</comment>
<dbReference type="EMBL" id="QXQB01000001">
    <property type="protein sequence ID" value="RJX40602.1"/>
    <property type="molecule type" value="Genomic_DNA"/>
</dbReference>
<evidence type="ECO:0000256" key="2">
    <source>
        <dbReference type="ARBA" id="ARBA00022448"/>
    </source>
</evidence>
<dbReference type="InterPro" id="IPR025966">
    <property type="entry name" value="OppC_N"/>
</dbReference>
<name>A0A3A6PFQ4_9BACL</name>
<comment type="similarity">
    <text evidence="6">Belongs to the binding-protein-dependent transport system permease family.</text>
</comment>
<evidence type="ECO:0000256" key="3">
    <source>
        <dbReference type="ARBA" id="ARBA00022692"/>
    </source>
</evidence>
<evidence type="ECO:0000313" key="9">
    <source>
        <dbReference type="Proteomes" id="UP000267798"/>
    </source>
</evidence>
<dbReference type="RefSeq" id="WP_120106322.1">
    <property type="nucleotide sequence ID" value="NZ_QXQB01000001.1"/>
</dbReference>
<dbReference type="Proteomes" id="UP000267798">
    <property type="component" value="Unassembled WGS sequence"/>
</dbReference>
<accession>A0A3A6PFQ4</accession>
<keyword evidence="3 6" id="KW-0812">Transmembrane</keyword>
<dbReference type="OrthoDB" id="9814383at2"/>
<evidence type="ECO:0000256" key="6">
    <source>
        <dbReference type="RuleBase" id="RU363032"/>
    </source>
</evidence>
<dbReference type="InterPro" id="IPR035906">
    <property type="entry name" value="MetI-like_sf"/>
</dbReference>
<feature type="transmembrane region" description="Helical" evidence="6">
    <location>
        <begin position="118"/>
        <end position="140"/>
    </location>
</feature>
<keyword evidence="9" id="KW-1185">Reference proteome</keyword>
<feature type="transmembrane region" description="Helical" evidence="6">
    <location>
        <begin position="208"/>
        <end position="233"/>
    </location>
</feature>
<organism evidence="8 9">
    <name type="scientific">Paenibacillus pinisoli</name>
    <dbReference type="NCBI Taxonomy" id="1276110"/>
    <lineage>
        <taxon>Bacteria</taxon>
        <taxon>Bacillati</taxon>
        <taxon>Bacillota</taxon>
        <taxon>Bacilli</taxon>
        <taxon>Bacillales</taxon>
        <taxon>Paenibacillaceae</taxon>
        <taxon>Paenibacillus</taxon>
    </lineage>
</organism>
<feature type="transmembrane region" description="Helical" evidence="6">
    <location>
        <begin position="80"/>
        <end position="106"/>
    </location>
</feature>